<evidence type="ECO:0000256" key="6">
    <source>
        <dbReference type="ARBA" id="ARBA00022902"/>
    </source>
</evidence>
<evidence type="ECO:0000256" key="3">
    <source>
        <dbReference type="ARBA" id="ARBA00022473"/>
    </source>
</evidence>
<comment type="subcellular location">
    <subcellularLocation>
        <location evidence="1">Membrane</location>
    </subcellularLocation>
</comment>
<evidence type="ECO:0000256" key="13">
    <source>
        <dbReference type="SAM" id="Phobius"/>
    </source>
</evidence>
<dbReference type="Gene3D" id="2.130.10.10">
    <property type="entry name" value="YVTN repeat-like/Quinoprotein amine dehydrogenase"/>
    <property type="match status" value="1"/>
</dbReference>
<dbReference type="GO" id="GO:0045499">
    <property type="term" value="F:chemorepellent activity"/>
    <property type="evidence" value="ECO:0007669"/>
    <property type="project" value="TreeGrafter"/>
</dbReference>
<keyword evidence="16" id="KW-1185">Reference proteome</keyword>
<comment type="caution">
    <text evidence="12">Lacks conserved residue(s) required for the propagation of feature annotation.</text>
</comment>
<dbReference type="FunFam" id="3.30.1680.10:FF:000016">
    <property type="entry name" value="Putative Semaphorin-6B"/>
    <property type="match status" value="1"/>
</dbReference>
<dbReference type="GO" id="GO:0030335">
    <property type="term" value="P:positive regulation of cell migration"/>
    <property type="evidence" value="ECO:0007669"/>
    <property type="project" value="TreeGrafter"/>
</dbReference>
<keyword evidence="5" id="KW-0221">Differentiation</keyword>
<dbReference type="InParanoid" id="A0A6P7JY89"/>
<evidence type="ECO:0000313" key="17">
    <source>
        <dbReference type="RefSeq" id="XP_028280491.1"/>
    </source>
</evidence>
<dbReference type="PROSITE" id="PS51004">
    <property type="entry name" value="SEMA"/>
    <property type="match status" value="1"/>
</dbReference>
<dbReference type="GeneID" id="114448048"/>
<sequence length="637" mass="70663">MNSFILLSLFATIIAAKSPRLKFVLHETSRFHFTKPENYISMYHEEGSDMLYVGGQAVIYVLTFTDRGVREIQIPVASDQTAIDTCKAKAAPLELECDNFITVIQKVNDSFVVCGTNAGSPRCWMLVNDTVLTDVQGYQIASPSDITPPYPSQKSITLSSDGNLYSAISSVGGHAGSIRRTFGSQKLLKTENIWLLNPQFAGAAIIPSEQKFREEIYFFFSEMNKTARVDEEPYRARIGRICTVDEGGTKSLLSESWTTFFKARVMCGAGNTQQQYNNLRQAVVLTAQRAGVLYGLFSNAWGKTVICAYSIEDIDRAFSTSKLKGYSSSFTGTRPGMCVRKNPATADSPNNIKNLGVIRYHPEIEDVIRPVGVAPLDLPSEDQITRTVADLVPAVNEEHYSVLYLGTEQGKVLKVLHTREDVFIISQYSLFHNEGPVINMAIDPQKGHLYIGTAMEVQRLPLADCGRYGDTCRECILSRDPYCGWEKARRKCAAIPPGYNASTDAFIQYLDKSNSSVCGEAAALKQRRTSPREVLVQSNTSVFLPCPVRSFHAIYRWEKDNCIKNYPCIFSGDFCVLGPVVDTPLKEGVFRCMATEDGFKVEVISFKLRNDGWLLAASLASTLGPSLLLAVVTLWLH</sequence>
<dbReference type="InterPro" id="IPR013783">
    <property type="entry name" value="Ig-like_fold"/>
</dbReference>
<dbReference type="GO" id="GO:0007411">
    <property type="term" value="P:axon guidance"/>
    <property type="evidence" value="ECO:0007669"/>
    <property type="project" value="TreeGrafter"/>
</dbReference>
<dbReference type="Proteomes" id="UP000515145">
    <property type="component" value="Chromosome 16"/>
</dbReference>
<keyword evidence="7 13" id="KW-1133">Transmembrane helix</keyword>
<evidence type="ECO:0000259" key="15">
    <source>
        <dbReference type="PROSITE" id="PS51004"/>
    </source>
</evidence>
<feature type="transmembrane region" description="Helical" evidence="13">
    <location>
        <begin position="613"/>
        <end position="636"/>
    </location>
</feature>
<evidence type="ECO:0000256" key="11">
    <source>
        <dbReference type="ARBA" id="ARBA00074143"/>
    </source>
</evidence>
<keyword evidence="9" id="KW-1015">Disulfide bond</keyword>
<keyword evidence="3" id="KW-0217">Developmental protein</keyword>
<evidence type="ECO:0000256" key="10">
    <source>
        <dbReference type="ARBA" id="ARBA00023180"/>
    </source>
</evidence>
<dbReference type="InterPro" id="IPR002165">
    <property type="entry name" value="Plexin_repeat"/>
</dbReference>
<name>A0A6P7JY89_9TELE</name>
<dbReference type="Gene3D" id="2.60.40.10">
    <property type="entry name" value="Immunoglobulins"/>
    <property type="match status" value="1"/>
</dbReference>
<dbReference type="OrthoDB" id="9945363at2759"/>
<dbReference type="Gene3D" id="3.30.1680.10">
    <property type="entry name" value="ligand-binding face of the semaphorins, domain 2"/>
    <property type="match status" value="1"/>
</dbReference>
<comment type="similarity">
    <text evidence="2">Belongs to the semaphorin family.</text>
</comment>
<evidence type="ECO:0000256" key="14">
    <source>
        <dbReference type="SAM" id="SignalP"/>
    </source>
</evidence>
<dbReference type="Pfam" id="PF01403">
    <property type="entry name" value="Sema"/>
    <property type="match status" value="1"/>
</dbReference>
<dbReference type="RefSeq" id="XP_028280491.1">
    <property type="nucleotide sequence ID" value="XM_028424690.1"/>
</dbReference>
<keyword evidence="10" id="KW-0325">Glycoprotein</keyword>
<dbReference type="GO" id="GO:0005886">
    <property type="term" value="C:plasma membrane"/>
    <property type="evidence" value="ECO:0007669"/>
    <property type="project" value="TreeGrafter"/>
</dbReference>
<keyword evidence="4 13" id="KW-0812">Transmembrane</keyword>
<dbReference type="InterPro" id="IPR015943">
    <property type="entry name" value="WD40/YVTN_repeat-like_dom_sf"/>
</dbReference>
<feature type="chain" id="PRO_5027589561" description="Semaphorin-1A" evidence="14">
    <location>
        <begin position="17"/>
        <end position="637"/>
    </location>
</feature>
<proteinExistence type="inferred from homology"/>
<dbReference type="GO" id="GO:0071526">
    <property type="term" value="P:semaphorin-plexin signaling pathway"/>
    <property type="evidence" value="ECO:0007669"/>
    <property type="project" value="TreeGrafter"/>
</dbReference>
<keyword evidence="8 13" id="KW-0472">Membrane</keyword>
<dbReference type="PANTHER" id="PTHR11036">
    <property type="entry name" value="SEMAPHORIN"/>
    <property type="match status" value="1"/>
</dbReference>
<evidence type="ECO:0000256" key="9">
    <source>
        <dbReference type="ARBA" id="ARBA00023157"/>
    </source>
</evidence>
<evidence type="ECO:0000256" key="12">
    <source>
        <dbReference type="PROSITE-ProRule" id="PRU00352"/>
    </source>
</evidence>
<dbReference type="GO" id="GO:0030215">
    <property type="term" value="F:semaphorin receptor binding"/>
    <property type="evidence" value="ECO:0007669"/>
    <property type="project" value="InterPro"/>
</dbReference>
<reference evidence="17" key="1">
    <citation type="submission" date="2025-08" db="UniProtKB">
        <authorList>
            <consortium name="RefSeq"/>
        </authorList>
    </citation>
    <scope>IDENTIFICATION</scope>
</reference>
<protein>
    <recommendedName>
        <fullName evidence="11">Semaphorin-1A</fullName>
    </recommendedName>
</protein>
<dbReference type="PANTHER" id="PTHR11036:SF85">
    <property type="entry name" value="SI:CH211-113G11.6 ISOFORM X1"/>
    <property type="match status" value="1"/>
</dbReference>
<gene>
    <name evidence="17" type="primary">LOC114448048</name>
</gene>
<keyword evidence="6" id="KW-0524">Neurogenesis</keyword>
<dbReference type="FunFam" id="2.130.10.10:FF:000223">
    <property type="entry name" value="semaphorin-7A isoform X1"/>
    <property type="match status" value="1"/>
</dbReference>
<evidence type="ECO:0000256" key="4">
    <source>
        <dbReference type="ARBA" id="ARBA00022692"/>
    </source>
</evidence>
<dbReference type="InterPro" id="IPR016201">
    <property type="entry name" value="PSI"/>
</dbReference>
<dbReference type="GO" id="GO:0001755">
    <property type="term" value="P:neural crest cell migration"/>
    <property type="evidence" value="ECO:0007669"/>
    <property type="project" value="TreeGrafter"/>
</dbReference>
<dbReference type="SMART" id="SM00630">
    <property type="entry name" value="Sema"/>
    <property type="match status" value="1"/>
</dbReference>
<dbReference type="InterPro" id="IPR001627">
    <property type="entry name" value="Semap_dom"/>
</dbReference>
<dbReference type="SUPFAM" id="SSF101912">
    <property type="entry name" value="Sema domain"/>
    <property type="match status" value="1"/>
</dbReference>
<dbReference type="AlphaFoldDB" id="A0A6P7JY89"/>
<evidence type="ECO:0000256" key="5">
    <source>
        <dbReference type="ARBA" id="ARBA00022782"/>
    </source>
</evidence>
<dbReference type="InterPro" id="IPR027231">
    <property type="entry name" value="Semaphorin"/>
</dbReference>
<dbReference type="InterPro" id="IPR036352">
    <property type="entry name" value="Semap_dom_sf"/>
</dbReference>
<dbReference type="Pfam" id="PF01437">
    <property type="entry name" value="PSI"/>
    <property type="match status" value="1"/>
</dbReference>
<evidence type="ECO:0000256" key="1">
    <source>
        <dbReference type="ARBA" id="ARBA00004370"/>
    </source>
</evidence>
<dbReference type="SUPFAM" id="SSF103575">
    <property type="entry name" value="Plexin repeat"/>
    <property type="match status" value="1"/>
</dbReference>
<feature type="domain" description="Sema" evidence="15">
    <location>
        <begin position="20"/>
        <end position="462"/>
    </location>
</feature>
<evidence type="ECO:0000313" key="16">
    <source>
        <dbReference type="Proteomes" id="UP000515145"/>
    </source>
</evidence>
<evidence type="ECO:0000256" key="7">
    <source>
        <dbReference type="ARBA" id="ARBA00022989"/>
    </source>
</evidence>
<feature type="signal peptide" evidence="14">
    <location>
        <begin position="1"/>
        <end position="16"/>
    </location>
</feature>
<evidence type="ECO:0000256" key="2">
    <source>
        <dbReference type="ARBA" id="ARBA00009492"/>
    </source>
</evidence>
<dbReference type="FunFam" id="2.60.40.10:FF:001170">
    <property type="entry name" value="Sema domain, immunoglobulin domain (Ig), short basic domain, secreted, (Semaphorin) 3F"/>
    <property type="match status" value="1"/>
</dbReference>
<evidence type="ECO:0000256" key="8">
    <source>
        <dbReference type="ARBA" id="ARBA00023136"/>
    </source>
</evidence>
<accession>A0A6P7JY89</accession>
<keyword evidence="14" id="KW-0732">Signal</keyword>
<dbReference type="SMART" id="SM00423">
    <property type="entry name" value="PSI"/>
    <property type="match status" value="1"/>
</dbReference>
<organism evidence="16 17">
    <name type="scientific">Parambassis ranga</name>
    <name type="common">Indian glassy fish</name>
    <dbReference type="NCBI Taxonomy" id="210632"/>
    <lineage>
        <taxon>Eukaryota</taxon>
        <taxon>Metazoa</taxon>
        <taxon>Chordata</taxon>
        <taxon>Craniata</taxon>
        <taxon>Vertebrata</taxon>
        <taxon>Euteleostomi</taxon>
        <taxon>Actinopterygii</taxon>
        <taxon>Neopterygii</taxon>
        <taxon>Teleostei</taxon>
        <taxon>Neoteleostei</taxon>
        <taxon>Acanthomorphata</taxon>
        <taxon>Ovalentaria</taxon>
        <taxon>Ambassidae</taxon>
        <taxon>Parambassis</taxon>
    </lineage>
</organism>